<dbReference type="AlphaFoldDB" id="A0A2A7UWI4"/>
<dbReference type="SUPFAM" id="SSF55073">
    <property type="entry name" value="Nucleotide cyclase"/>
    <property type="match status" value="1"/>
</dbReference>
<protein>
    <recommendedName>
        <fullName evidence="1">diguanylate cyclase</fullName>
        <ecNumber evidence="1">2.7.7.65</ecNumber>
    </recommendedName>
</protein>
<evidence type="ECO:0000313" key="6">
    <source>
        <dbReference type="Proteomes" id="UP000220246"/>
    </source>
</evidence>
<keyword evidence="6" id="KW-1185">Reference proteome</keyword>
<dbReference type="GO" id="GO:0052621">
    <property type="term" value="F:diguanylate cyclase activity"/>
    <property type="evidence" value="ECO:0007669"/>
    <property type="project" value="UniProtKB-EC"/>
</dbReference>
<feature type="transmembrane region" description="Helical" evidence="3">
    <location>
        <begin position="101"/>
        <end position="119"/>
    </location>
</feature>
<dbReference type="GO" id="GO:1902201">
    <property type="term" value="P:negative regulation of bacterial-type flagellum-dependent cell motility"/>
    <property type="evidence" value="ECO:0007669"/>
    <property type="project" value="TreeGrafter"/>
</dbReference>
<comment type="caution">
    <text evidence="5">The sequence shown here is derived from an EMBL/GenBank/DDBJ whole genome shotgun (WGS) entry which is preliminary data.</text>
</comment>
<feature type="transmembrane region" description="Helical" evidence="3">
    <location>
        <begin position="169"/>
        <end position="190"/>
    </location>
</feature>
<keyword evidence="3" id="KW-0812">Transmembrane</keyword>
<dbReference type="CDD" id="cd01949">
    <property type="entry name" value="GGDEF"/>
    <property type="match status" value="1"/>
</dbReference>
<dbReference type="PROSITE" id="PS50887">
    <property type="entry name" value="GGDEF"/>
    <property type="match status" value="1"/>
</dbReference>
<dbReference type="Proteomes" id="UP000220246">
    <property type="component" value="Unassembled WGS sequence"/>
</dbReference>
<evidence type="ECO:0000256" key="1">
    <source>
        <dbReference type="ARBA" id="ARBA00012528"/>
    </source>
</evidence>
<dbReference type="InterPro" id="IPR043128">
    <property type="entry name" value="Rev_trsase/Diguanyl_cyclase"/>
</dbReference>
<dbReference type="PANTHER" id="PTHR45138:SF9">
    <property type="entry name" value="DIGUANYLATE CYCLASE DGCM-RELATED"/>
    <property type="match status" value="1"/>
</dbReference>
<evidence type="ECO:0000256" key="3">
    <source>
        <dbReference type="SAM" id="Phobius"/>
    </source>
</evidence>
<evidence type="ECO:0000256" key="2">
    <source>
        <dbReference type="ARBA" id="ARBA00034247"/>
    </source>
</evidence>
<dbReference type="InterPro" id="IPR050469">
    <property type="entry name" value="Diguanylate_Cyclase"/>
</dbReference>
<dbReference type="SMART" id="SM00267">
    <property type="entry name" value="GGDEF"/>
    <property type="match status" value="1"/>
</dbReference>
<dbReference type="GO" id="GO:0043709">
    <property type="term" value="P:cell adhesion involved in single-species biofilm formation"/>
    <property type="evidence" value="ECO:0007669"/>
    <property type="project" value="TreeGrafter"/>
</dbReference>
<dbReference type="EMBL" id="PDEA01000001">
    <property type="protein sequence ID" value="PEH89719.1"/>
    <property type="molecule type" value="Genomic_DNA"/>
</dbReference>
<reference evidence="6" key="1">
    <citation type="submission" date="2017-09" db="EMBL/GenBank/DDBJ databases">
        <title>FDA dAtabase for Regulatory Grade micrObial Sequences (FDA-ARGOS): Supporting development and validation of Infectious Disease Dx tests.</title>
        <authorList>
            <person name="Minogue T."/>
            <person name="Wolcott M."/>
            <person name="Wasieloski L."/>
            <person name="Aguilar W."/>
            <person name="Moore D."/>
            <person name="Tallon L."/>
            <person name="Sadzewicz L."/>
            <person name="Ott S."/>
            <person name="Zhao X."/>
            <person name="Nagaraj S."/>
            <person name="Vavikolanu K."/>
            <person name="Aluvathingal J."/>
            <person name="Nadendla S."/>
            <person name="Sichtig H."/>
        </authorList>
    </citation>
    <scope>NUCLEOTIDE SEQUENCE [LARGE SCALE GENOMIC DNA]</scope>
    <source>
        <strain evidence="6">FDAARGOS_394</strain>
    </source>
</reference>
<sequence length="481" mass="51519">MAAGAVAGEGVLMPAFEIRANRVAAGFRLEHAVLGATVLVACAVATTSKSPSLLSFFWLSNALMLGLIVRFPVMAQPQGWVLATLGFLLGSYAGEGWFLKVLLLTLANLVGIACGWLYLRQHAASVVQMRSPVGVFHVVVGVCIASAVGALLGGGAMQYLLQRSWQRTAMMWFGAEMMHMCLIIPLLLNVPPLGAARRLWRSGERAWGRSVAPLAVLVVLMGVGLYIGGPGVPLLLLPGLVLCALSYRVFTVSLLCFLAGSWHVFLLVLNDFDFSSQNAEAAMSMRLGLSMLSVTLLTVACARNHWGDAMARLEHSSTHDHLTGMLTRAAFSEQAHRILARLAHGRQPVALLMLDLDWFKRVNDTYGHAAGDVVLQAVSRTVVQSLRPHELLGRMGGEEFALLLPGADAQEASATAERLCAAIRALTIEVDEGKTLRPTISIGVVALDATDTLTLSVLLRKADLALYSAKENGRDGFCLSA</sequence>
<dbReference type="OrthoDB" id="9813903at2"/>
<evidence type="ECO:0000313" key="5">
    <source>
        <dbReference type="EMBL" id="PEH89719.1"/>
    </source>
</evidence>
<name>A0A2A7UWI4_COMTR</name>
<comment type="catalytic activity">
    <reaction evidence="2">
        <text>2 GTP = 3',3'-c-di-GMP + 2 diphosphate</text>
        <dbReference type="Rhea" id="RHEA:24898"/>
        <dbReference type="ChEBI" id="CHEBI:33019"/>
        <dbReference type="ChEBI" id="CHEBI:37565"/>
        <dbReference type="ChEBI" id="CHEBI:58805"/>
        <dbReference type="EC" id="2.7.7.65"/>
    </reaction>
</comment>
<feature type="transmembrane region" description="Helical" evidence="3">
    <location>
        <begin position="210"/>
        <end position="237"/>
    </location>
</feature>
<feature type="domain" description="GGDEF" evidence="4">
    <location>
        <begin position="347"/>
        <end position="481"/>
    </location>
</feature>
<dbReference type="FunFam" id="3.30.70.270:FF:000001">
    <property type="entry name" value="Diguanylate cyclase domain protein"/>
    <property type="match status" value="1"/>
</dbReference>
<proteinExistence type="predicted"/>
<feature type="transmembrane region" description="Helical" evidence="3">
    <location>
        <begin position="249"/>
        <end position="269"/>
    </location>
</feature>
<dbReference type="Gene3D" id="3.30.70.270">
    <property type="match status" value="1"/>
</dbReference>
<dbReference type="Pfam" id="PF00990">
    <property type="entry name" value="GGDEF"/>
    <property type="match status" value="1"/>
</dbReference>
<accession>A0A2A7UWI4</accession>
<dbReference type="NCBIfam" id="TIGR00254">
    <property type="entry name" value="GGDEF"/>
    <property type="match status" value="1"/>
</dbReference>
<keyword evidence="3" id="KW-0472">Membrane</keyword>
<keyword evidence="3" id="KW-1133">Transmembrane helix</keyword>
<dbReference type="EC" id="2.7.7.65" evidence="1"/>
<feature type="transmembrane region" description="Helical" evidence="3">
    <location>
        <begin position="53"/>
        <end position="71"/>
    </location>
</feature>
<gene>
    <name evidence="5" type="ORF">CRM82_14920</name>
</gene>
<feature type="transmembrane region" description="Helical" evidence="3">
    <location>
        <begin position="29"/>
        <end position="46"/>
    </location>
</feature>
<evidence type="ECO:0000259" key="4">
    <source>
        <dbReference type="PROSITE" id="PS50887"/>
    </source>
</evidence>
<dbReference type="InterPro" id="IPR000160">
    <property type="entry name" value="GGDEF_dom"/>
</dbReference>
<dbReference type="PANTHER" id="PTHR45138">
    <property type="entry name" value="REGULATORY COMPONENTS OF SENSORY TRANSDUCTION SYSTEM"/>
    <property type="match status" value="1"/>
</dbReference>
<dbReference type="InterPro" id="IPR029787">
    <property type="entry name" value="Nucleotide_cyclase"/>
</dbReference>
<dbReference type="STRING" id="1219032.GCA_001515545_00343"/>
<organism evidence="5 6">
    <name type="scientific">Comamonas terrigena</name>
    <dbReference type="NCBI Taxonomy" id="32013"/>
    <lineage>
        <taxon>Bacteria</taxon>
        <taxon>Pseudomonadati</taxon>
        <taxon>Pseudomonadota</taxon>
        <taxon>Betaproteobacteria</taxon>
        <taxon>Burkholderiales</taxon>
        <taxon>Comamonadaceae</taxon>
        <taxon>Comamonas</taxon>
    </lineage>
</organism>
<dbReference type="GO" id="GO:0005886">
    <property type="term" value="C:plasma membrane"/>
    <property type="evidence" value="ECO:0007669"/>
    <property type="project" value="TreeGrafter"/>
</dbReference>
<feature type="transmembrane region" description="Helical" evidence="3">
    <location>
        <begin position="134"/>
        <end position="157"/>
    </location>
</feature>